<name>A0A9D2PW45_9MICO</name>
<evidence type="ECO:0000313" key="13">
    <source>
        <dbReference type="EMBL" id="HJC68448.1"/>
    </source>
</evidence>
<evidence type="ECO:0000256" key="3">
    <source>
        <dbReference type="ARBA" id="ARBA00022679"/>
    </source>
</evidence>
<dbReference type="AlphaFoldDB" id="A0A9D2PW45"/>
<dbReference type="InterPro" id="IPR006205">
    <property type="entry name" value="Mev_gal_kin"/>
</dbReference>
<dbReference type="InterPro" id="IPR020568">
    <property type="entry name" value="Ribosomal_Su5_D2-typ_SF"/>
</dbReference>
<dbReference type="SUPFAM" id="SSF55060">
    <property type="entry name" value="GHMP Kinase, C-terminal domain"/>
    <property type="match status" value="1"/>
</dbReference>
<dbReference type="InterPro" id="IPR006204">
    <property type="entry name" value="GHMP_kinase_N_dom"/>
</dbReference>
<dbReference type="PRINTS" id="PR00959">
    <property type="entry name" value="MEVGALKINASE"/>
</dbReference>
<dbReference type="GO" id="GO:0004496">
    <property type="term" value="F:mevalonate kinase activity"/>
    <property type="evidence" value="ECO:0007669"/>
    <property type="project" value="UniProtKB-EC"/>
</dbReference>
<dbReference type="PANTHER" id="PTHR43290">
    <property type="entry name" value="MEVALONATE KINASE"/>
    <property type="match status" value="1"/>
</dbReference>
<accession>A0A9D2PW45</accession>
<keyword evidence="4" id="KW-0547">Nucleotide-binding</keyword>
<feature type="region of interest" description="Disordered" evidence="10">
    <location>
        <begin position="1"/>
        <end position="22"/>
    </location>
</feature>
<dbReference type="InterPro" id="IPR014721">
    <property type="entry name" value="Ribsml_uS5_D2-typ_fold_subgr"/>
</dbReference>
<dbReference type="GO" id="GO:0005829">
    <property type="term" value="C:cytosol"/>
    <property type="evidence" value="ECO:0007669"/>
    <property type="project" value="TreeGrafter"/>
</dbReference>
<dbReference type="EC" id="2.7.1.36" evidence="13"/>
<dbReference type="InterPro" id="IPR013750">
    <property type="entry name" value="GHMP_kinase_C_dom"/>
</dbReference>
<keyword evidence="6" id="KW-0067">ATP-binding</keyword>
<evidence type="ECO:0000259" key="12">
    <source>
        <dbReference type="Pfam" id="PF08544"/>
    </source>
</evidence>
<dbReference type="Pfam" id="PF08544">
    <property type="entry name" value="GHMP_kinases_C"/>
    <property type="match status" value="1"/>
</dbReference>
<dbReference type="PANTHER" id="PTHR43290:SF2">
    <property type="entry name" value="MEVALONATE KINASE"/>
    <property type="match status" value="1"/>
</dbReference>
<evidence type="ECO:0000256" key="1">
    <source>
        <dbReference type="ARBA" id="ARBA00022490"/>
    </source>
</evidence>
<feature type="domain" description="GHMP kinase C-terminal" evidence="12">
    <location>
        <begin position="245"/>
        <end position="322"/>
    </location>
</feature>
<keyword evidence="3 13" id="KW-0808">Transferase</keyword>
<comment type="caution">
    <text evidence="13">The sequence shown here is derived from an EMBL/GenBank/DDBJ whole genome shotgun (WGS) entry which is preliminary data.</text>
</comment>
<feature type="domain" description="GHMP kinase N-terminal" evidence="11">
    <location>
        <begin position="95"/>
        <end position="170"/>
    </location>
</feature>
<keyword evidence="8" id="KW-0443">Lipid metabolism</keyword>
<reference evidence="13" key="1">
    <citation type="journal article" date="2021" name="PeerJ">
        <title>Extensive microbial diversity within the chicken gut microbiome revealed by metagenomics and culture.</title>
        <authorList>
            <person name="Gilroy R."/>
            <person name="Ravi A."/>
            <person name="Getino M."/>
            <person name="Pursley I."/>
            <person name="Horton D.L."/>
            <person name="Alikhan N.F."/>
            <person name="Baker D."/>
            <person name="Gharbi K."/>
            <person name="Hall N."/>
            <person name="Watson M."/>
            <person name="Adriaenssens E.M."/>
            <person name="Foster-Nyarko E."/>
            <person name="Jarju S."/>
            <person name="Secka A."/>
            <person name="Antonio M."/>
            <person name="Oren A."/>
            <person name="Chaudhuri R.R."/>
            <person name="La Ragione R."/>
            <person name="Hildebrand F."/>
            <person name="Pallen M.J."/>
        </authorList>
    </citation>
    <scope>NUCLEOTIDE SEQUENCE</scope>
    <source>
        <strain evidence="13">CHK130-7132</strain>
    </source>
</reference>
<dbReference type="GO" id="GO:0005524">
    <property type="term" value="F:ATP binding"/>
    <property type="evidence" value="ECO:0007669"/>
    <property type="project" value="UniProtKB-KW"/>
</dbReference>
<dbReference type="GO" id="GO:0019287">
    <property type="term" value="P:isopentenyl diphosphate biosynthetic process, mevalonate pathway"/>
    <property type="evidence" value="ECO:0007669"/>
    <property type="project" value="TreeGrafter"/>
</dbReference>
<keyword evidence="1" id="KW-0963">Cytoplasm</keyword>
<sequence length="334" mass="33006">MREAPQETGSRTSVTAHPCTPAPAPATLGTGLAHAKAILVGEHSVVHGTPAIAVPVSTLTSSAVLRPASGTRLSSALYTGPVADAPAHLAPARAAWRAASAHVGLGAEGLELAIESEVPIGRGLGSSAVSAAAIVRAVADAAGVVLETTEEYELIQVAERVAHGTPSGIDARTVVADAPIHFEQGAFRTLPMAAPLALVIADTGRPGATSEAVAAVRALRDREPAATDSAIARLGELTEGCVMDLATGNHSELGFRLRSAHELLVGLGVSSPELDTLVQAAHAAGSPGAKLTGGGLGGCILALAPSVAEAGALAHALEAAGAAQVHITVVGGTA</sequence>
<dbReference type="EMBL" id="DWWC01000039">
    <property type="protein sequence ID" value="HJC68448.1"/>
    <property type="molecule type" value="Genomic_DNA"/>
</dbReference>
<evidence type="ECO:0000256" key="6">
    <source>
        <dbReference type="ARBA" id="ARBA00022840"/>
    </source>
</evidence>
<dbReference type="Proteomes" id="UP000823854">
    <property type="component" value="Unassembled WGS sequence"/>
</dbReference>
<dbReference type="Gene3D" id="3.30.70.890">
    <property type="entry name" value="GHMP kinase, C-terminal domain"/>
    <property type="match status" value="1"/>
</dbReference>
<keyword evidence="5 13" id="KW-0418">Kinase</keyword>
<dbReference type="Gene3D" id="3.30.230.10">
    <property type="match status" value="1"/>
</dbReference>
<evidence type="ECO:0000259" key="11">
    <source>
        <dbReference type="Pfam" id="PF00288"/>
    </source>
</evidence>
<keyword evidence="7" id="KW-0460">Magnesium</keyword>
<proteinExistence type="predicted"/>
<dbReference type="SUPFAM" id="SSF54211">
    <property type="entry name" value="Ribosomal protein S5 domain 2-like"/>
    <property type="match status" value="1"/>
</dbReference>
<comment type="pathway">
    <text evidence="9">Isoprenoid biosynthesis; isopentenyl diphosphate biosynthesis via mevalonate pathway; isopentenyl diphosphate from (R)-mevalonate: step 1/3.</text>
</comment>
<dbReference type="NCBIfam" id="TIGR00549">
    <property type="entry name" value="mevalon_kin"/>
    <property type="match status" value="1"/>
</dbReference>
<organism evidence="13 14">
    <name type="scientific">Candidatus Brachybacterium intestinipullorum</name>
    <dbReference type="NCBI Taxonomy" id="2838512"/>
    <lineage>
        <taxon>Bacteria</taxon>
        <taxon>Bacillati</taxon>
        <taxon>Actinomycetota</taxon>
        <taxon>Actinomycetes</taxon>
        <taxon>Micrococcales</taxon>
        <taxon>Dermabacteraceae</taxon>
        <taxon>Brachybacterium</taxon>
    </lineage>
</organism>
<protein>
    <submittedName>
        <fullName evidence="13">Mevalonate kinase</fullName>
        <ecNumber evidence="13">2.7.1.36</ecNumber>
    </submittedName>
</protein>
<evidence type="ECO:0000313" key="14">
    <source>
        <dbReference type="Proteomes" id="UP000823854"/>
    </source>
</evidence>
<evidence type="ECO:0000256" key="5">
    <source>
        <dbReference type="ARBA" id="ARBA00022777"/>
    </source>
</evidence>
<evidence type="ECO:0000256" key="9">
    <source>
        <dbReference type="ARBA" id="ARBA00029438"/>
    </source>
</evidence>
<evidence type="ECO:0000256" key="4">
    <source>
        <dbReference type="ARBA" id="ARBA00022741"/>
    </source>
</evidence>
<gene>
    <name evidence="13" type="primary">mvk</name>
    <name evidence="13" type="ORF">H9932_02055</name>
</gene>
<dbReference type="Pfam" id="PF00288">
    <property type="entry name" value="GHMP_kinases_N"/>
    <property type="match status" value="1"/>
</dbReference>
<evidence type="ECO:0000256" key="8">
    <source>
        <dbReference type="ARBA" id="ARBA00023098"/>
    </source>
</evidence>
<dbReference type="InterPro" id="IPR036554">
    <property type="entry name" value="GHMP_kinase_C_sf"/>
</dbReference>
<evidence type="ECO:0000256" key="7">
    <source>
        <dbReference type="ARBA" id="ARBA00022842"/>
    </source>
</evidence>
<evidence type="ECO:0000256" key="2">
    <source>
        <dbReference type="ARBA" id="ARBA00022516"/>
    </source>
</evidence>
<reference evidence="13" key="2">
    <citation type="submission" date="2021-04" db="EMBL/GenBank/DDBJ databases">
        <authorList>
            <person name="Gilroy R."/>
        </authorList>
    </citation>
    <scope>NUCLEOTIDE SEQUENCE</scope>
    <source>
        <strain evidence="13">CHK130-7132</strain>
    </source>
</reference>
<evidence type="ECO:0000256" key="10">
    <source>
        <dbReference type="SAM" id="MobiDB-lite"/>
    </source>
</evidence>
<keyword evidence="2" id="KW-0444">Lipid biosynthesis</keyword>